<dbReference type="Proteomes" id="UP000283841">
    <property type="component" value="Unassembled WGS sequence"/>
</dbReference>
<sequence>MVPSTSSPLFLPCLHAYNFFHFYLFPFFLCMSIQGPMSVTTPTAYHSLSYSISMIWVIFTPCTVSRSFIGFESRAYSISGVFF</sequence>
<protein>
    <submittedName>
        <fullName evidence="2">Uncharacterized protein</fullName>
    </submittedName>
</protein>
<keyword evidence="1" id="KW-1133">Transmembrane helix</keyword>
<feature type="transmembrane region" description="Helical" evidence="1">
    <location>
        <begin position="9"/>
        <end position="28"/>
    </location>
</feature>
<feature type="transmembrane region" description="Helical" evidence="1">
    <location>
        <begin position="48"/>
        <end position="69"/>
    </location>
</feature>
<dbReference type="EMBL" id="RCNU01000012">
    <property type="protein sequence ID" value="RWQ92759.1"/>
    <property type="molecule type" value="Genomic_DNA"/>
</dbReference>
<reference evidence="2 3" key="1">
    <citation type="journal article" date="2018" name="Front. Microbiol.">
        <title>Genomic and genetic insights into a cosmopolitan fungus, Paecilomyces variotii (Eurotiales).</title>
        <authorList>
            <person name="Urquhart A.S."/>
            <person name="Mondo S.J."/>
            <person name="Makela M.R."/>
            <person name="Hane J.K."/>
            <person name="Wiebenga A."/>
            <person name="He G."/>
            <person name="Mihaltcheva S."/>
            <person name="Pangilinan J."/>
            <person name="Lipzen A."/>
            <person name="Barry K."/>
            <person name="de Vries R.P."/>
            <person name="Grigoriev I.V."/>
            <person name="Idnurm A."/>
        </authorList>
    </citation>
    <scope>NUCLEOTIDE SEQUENCE [LARGE SCALE GENOMIC DNA]</scope>
    <source>
        <strain evidence="2 3">CBS 101075</strain>
    </source>
</reference>
<evidence type="ECO:0000256" key="1">
    <source>
        <dbReference type="SAM" id="Phobius"/>
    </source>
</evidence>
<evidence type="ECO:0000313" key="3">
    <source>
        <dbReference type="Proteomes" id="UP000283841"/>
    </source>
</evidence>
<accession>A0A443HLS7</accession>
<keyword evidence="1" id="KW-0472">Membrane</keyword>
<evidence type="ECO:0000313" key="2">
    <source>
        <dbReference type="EMBL" id="RWQ92759.1"/>
    </source>
</evidence>
<gene>
    <name evidence="2" type="ORF">C8Q69DRAFT_90444</name>
</gene>
<name>A0A443HLS7_BYSSP</name>
<dbReference type="VEuPathDB" id="FungiDB:C8Q69DRAFT_90444"/>
<dbReference type="AlphaFoldDB" id="A0A443HLS7"/>
<keyword evidence="3" id="KW-1185">Reference proteome</keyword>
<dbReference type="GeneID" id="39603431"/>
<proteinExistence type="predicted"/>
<comment type="caution">
    <text evidence="2">The sequence shown here is derived from an EMBL/GenBank/DDBJ whole genome shotgun (WGS) entry which is preliminary data.</text>
</comment>
<organism evidence="2 3">
    <name type="scientific">Byssochlamys spectabilis</name>
    <name type="common">Paecilomyces variotii</name>
    <dbReference type="NCBI Taxonomy" id="264951"/>
    <lineage>
        <taxon>Eukaryota</taxon>
        <taxon>Fungi</taxon>
        <taxon>Dikarya</taxon>
        <taxon>Ascomycota</taxon>
        <taxon>Pezizomycotina</taxon>
        <taxon>Eurotiomycetes</taxon>
        <taxon>Eurotiomycetidae</taxon>
        <taxon>Eurotiales</taxon>
        <taxon>Thermoascaceae</taxon>
        <taxon>Paecilomyces</taxon>
    </lineage>
</organism>
<dbReference type="RefSeq" id="XP_028482404.1">
    <property type="nucleotide sequence ID" value="XM_028634154.1"/>
</dbReference>
<keyword evidence="1" id="KW-0812">Transmembrane</keyword>